<keyword evidence="3" id="KW-1185">Reference proteome</keyword>
<protein>
    <recommendedName>
        <fullName evidence="4">Lipoprotein</fullName>
    </recommendedName>
</protein>
<proteinExistence type="predicted"/>
<feature type="chain" id="PRO_5045691574" description="Lipoprotein" evidence="1">
    <location>
        <begin position="23"/>
        <end position="162"/>
    </location>
</feature>
<accession>A0ABV8ARR1</accession>
<organism evidence="2 3">
    <name type="scientific">Algoriphagus namhaensis</name>
    <dbReference type="NCBI Taxonomy" id="915353"/>
    <lineage>
        <taxon>Bacteria</taxon>
        <taxon>Pseudomonadati</taxon>
        <taxon>Bacteroidota</taxon>
        <taxon>Cytophagia</taxon>
        <taxon>Cytophagales</taxon>
        <taxon>Cyclobacteriaceae</taxon>
        <taxon>Algoriphagus</taxon>
    </lineage>
</organism>
<evidence type="ECO:0000256" key="1">
    <source>
        <dbReference type="SAM" id="SignalP"/>
    </source>
</evidence>
<dbReference type="Proteomes" id="UP001595805">
    <property type="component" value="Unassembled WGS sequence"/>
</dbReference>
<sequence>MTSRIAKTFPFLCLILCLQACSWRHFFQIRNTTEQIWEISYSINDPRGFFKTKVEISEAKEKKKIVFEGSEVRFKLAPGQTAQIGVAANSHYNVYQHNLEFDPEIPWKTFINMGAITFAFSDKTFSLNADELDPFLSKSTRDVARIDLKKLKKKFLKQQDGQ</sequence>
<evidence type="ECO:0000313" key="2">
    <source>
        <dbReference type="EMBL" id="MFC3880603.1"/>
    </source>
</evidence>
<evidence type="ECO:0000313" key="3">
    <source>
        <dbReference type="Proteomes" id="UP001595805"/>
    </source>
</evidence>
<keyword evidence="1" id="KW-0732">Signal</keyword>
<name>A0ABV8ARR1_9BACT</name>
<gene>
    <name evidence="2" type="ORF">ACFOSV_10465</name>
</gene>
<reference evidence="3" key="1">
    <citation type="journal article" date="2019" name="Int. J. Syst. Evol. Microbiol.">
        <title>The Global Catalogue of Microorganisms (GCM) 10K type strain sequencing project: providing services to taxonomists for standard genome sequencing and annotation.</title>
        <authorList>
            <consortium name="The Broad Institute Genomics Platform"/>
            <consortium name="The Broad Institute Genome Sequencing Center for Infectious Disease"/>
            <person name="Wu L."/>
            <person name="Ma J."/>
        </authorList>
    </citation>
    <scope>NUCLEOTIDE SEQUENCE [LARGE SCALE GENOMIC DNA]</scope>
    <source>
        <strain evidence="3">CCUG 60523</strain>
    </source>
</reference>
<evidence type="ECO:0008006" key="4">
    <source>
        <dbReference type="Google" id="ProtNLM"/>
    </source>
</evidence>
<dbReference type="RefSeq" id="WP_377905960.1">
    <property type="nucleotide sequence ID" value="NZ_JBHRZS010000007.1"/>
</dbReference>
<dbReference type="EMBL" id="JBHRZS010000007">
    <property type="protein sequence ID" value="MFC3880603.1"/>
    <property type="molecule type" value="Genomic_DNA"/>
</dbReference>
<feature type="signal peptide" evidence="1">
    <location>
        <begin position="1"/>
        <end position="22"/>
    </location>
</feature>
<comment type="caution">
    <text evidence="2">The sequence shown here is derived from an EMBL/GenBank/DDBJ whole genome shotgun (WGS) entry which is preliminary data.</text>
</comment>